<evidence type="ECO:0000256" key="1">
    <source>
        <dbReference type="ARBA" id="ARBA00008791"/>
    </source>
</evidence>
<organism evidence="3 4">
    <name type="scientific">Haloactinomyces albus</name>
    <dbReference type="NCBI Taxonomy" id="1352928"/>
    <lineage>
        <taxon>Bacteria</taxon>
        <taxon>Bacillati</taxon>
        <taxon>Actinomycetota</taxon>
        <taxon>Actinomycetes</taxon>
        <taxon>Actinopolysporales</taxon>
        <taxon>Actinopolysporaceae</taxon>
        <taxon>Haloactinomyces</taxon>
    </lineage>
</organism>
<protein>
    <submittedName>
        <fullName evidence="3">Nucleotide-binding universal stress UspA family protein</fullName>
    </submittedName>
</protein>
<dbReference type="EMBL" id="JAVDXW010000001">
    <property type="protein sequence ID" value="MDR7303385.1"/>
    <property type="molecule type" value="Genomic_DNA"/>
</dbReference>
<evidence type="ECO:0000313" key="4">
    <source>
        <dbReference type="Proteomes" id="UP001180845"/>
    </source>
</evidence>
<dbReference type="Pfam" id="PF00582">
    <property type="entry name" value="Usp"/>
    <property type="match status" value="1"/>
</dbReference>
<dbReference type="PANTHER" id="PTHR46268">
    <property type="entry name" value="STRESS RESPONSE PROTEIN NHAX"/>
    <property type="match status" value="1"/>
</dbReference>
<dbReference type="Proteomes" id="UP001180845">
    <property type="component" value="Unassembled WGS sequence"/>
</dbReference>
<gene>
    <name evidence="3" type="ORF">JOF55_003566</name>
</gene>
<dbReference type="PANTHER" id="PTHR46268:SF6">
    <property type="entry name" value="UNIVERSAL STRESS PROTEIN UP12"/>
    <property type="match status" value="1"/>
</dbReference>
<dbReference type="InterPro" id="IPR006016">
    <property type="entry name" value="UspA"/>
</dbReference>
<proteinExistence type="inferred from homology"/>
<comment type="caution">
    <text evidence="3">The sequence shown here is derived from an EMBL/GenBank/DDBJ whole genome shotgun (WGS) entry which is preliminary data.</text>
</comment>
<evidence type="ECO:0000313" key="3">
    <source>
        <dbReference type="EMBL" id="MDR7303385.1"/>
    </source>
</evidence>
<evidence type="ECO:0000259" key="2">
    <source>
        <dbReference type="Pfam" id="PF00582"/>
    </source>
</evidence>
<comment type="similarity">
    <text evidence="1">Belongs to the universal stress protein A family.</text>
</comment>
<dbReference type="SUPFAM" id="SSF52402">
    <property type="entry name" value="Adenine nucleotide alpha hydrolases-like"/>
    <property type="match status" value="1"/>
</dbReference>
<dbReference type="CDD" id="cd00293">
    <property type="entry name" value="USP-like"/>
    <property type="match status" value="1"/>
</dbReference>
<dbReference type="PRINTS" id="PR01438">
    <property type="entry name" value="UNVRSLSTRESS"/>
</dbReference>
<name>A0AAE4CMH5_9ACTN</name>
<dbReference type="InterPro" id="IPR006015">
    <property type="entry name" value="Universal_stress_UspA"/>
</dbReference>
<feature type="domain" description="UspA" evidence="2">
    <location>
        <begin position="9"/>
        <end position="142"/>
    </location>
</feature>
<reference evidence="3" key="1">
    <citation type="submission" date="2023-07" db="EMBL/GenBank/DDBJ databases">
        <title>Sequencing the genomes of 1000 actinobacteria strains.</title>
        <authorList>
            <person name="Klenk H.-P."/>
        </authorList>
    </citation>
    <scope>NUCLEOTIDE SEQUENCE</scope>
    <source>
        <strain evidence="3">DSM 45977</strain>
    </source>
</reference>
<dbReference type="AlphaFoldDB" id="A0AAE4CMH5"/>
<dbReference type="Gene3D" id="3.40.50.620">
    <property type="entry name" value="HUPs"/>
    <property type="match status" value="1"/>
</dbReference>
<dbReference type="RefSeq" id="WP_310275680.1">
    <property type="nucleotide sequence ID" value="NZ_JAVDXW010000001.1"/>
</dbReference>
<dbReference type="InterPro" id="IPR014729">
    <property type="entry name" value="Rossmann-like_a/b/a_fold"/>
</dbReference>
<keyword evidence="4" id="KW-1185">Reference proteome</keyword>
<sequence>MASAEFDGERVVVAVDGSEASKAALHWAVRYGRKTGATVRAVTVWRAGVPFQGGMPASEESYEQQARANLEATLGEIRTSGLEIPVEARLERGEPVTVLVEQAQQAELLVFGGKGYNPVSGMIAGSLITRSLHHAPCPVVIVGQQQGPGPH</sequence>
<accession>A0AAE4CMH5</accession>